<reference evidence="9 10" key="1">
    <citation type="submission" date="2021-12" db="EMBL/GenBank/DDBJ databases">
        <title>Sinirhodobacter sp. WL0062 is a bacterium isolated from seawater.</title>
        <authorList>
            <person name="Wang L."/>
            <person name="He W."/>
            <person name="Zhang D.-F."/>
        </authorList>
    </citation>
    <scope>NUCLEOTIDE SEQUENCE [LARGE SCALE GENOMIC DNA]</scope>
    <source>
        <strain evidence="9 10">WL0062</strain>
    </source>
</reference>
<comment type="cofactor">
    <cofactor evidence="1">
        <name>FAD</name>
        <dbReference type="ChEBI" id="CHEBI:57692"/>
    </cofactor>
</comment>
<keyword evidence="6" id="KW-0560">Oxidoreductase</keyword>
<dbReference type="EMBL" id="JAJUOS010000011">
    <property type="protein sequence ID" value="MCE5974596.1"/>
    <property type="molecule type" value="Genomic_DNA"/>
</dbReference>
<evidence type="ECO:0000256" key="7">
    <source>
        <dbReference type="ARBA" id="ARBA00038897"/>
    </source>
</evidence>
<accession>A0ABS8YXS0</accession>
<dbReference type="SUPFAM" id="SSF56176">
    <property type="entry name" value="FAD-binding/transporter-associated domain-like"/>
    <property type="match status" value="1"/>
</dbReference>
<dbReference type="Gene3D" id="3.30.465.10">
    <property type="match status" value="1"/>
</dbReference>
<evidence type="ECO:0000259" key="8">
    <source>
        <dbReference type="PROSITE" id="PS51387"/>
    </source>
</evidence>
<dbReference type="PANTHER" id="PTHR11748:SF111">
    <property type="entry name" value="D-LACTATE DEHYDROGENASE, MITOCHONDRIAL-RELATED"/>
    <property type="match status" value="1"/>
</dbReference>
<dbReference type="SUPFAM" id="SSF55103">
    <property type="entry name" value="FAD-linked oxidases, C-terminal domain"/>
    <property type="match status" value="1"/>
</dbReference>
<name>A0ABS8YXS0_9RHOB</name>
<evidence type="ECO:0000313" key="9">
    <source>
        <dbReference type="EMBL" id="MCE5974596.1"/>
    </source>
</evidence>
<evidence type="ECO:0000256" key="1">
    <source>
        <dbReference type="ARBA" id="ARBA00001974"/>
    </source>
</evidence>
<feature type="domain" description="FAD-binding PCMH-type" evidence="8">
    <location>
        <begin position="35"/>
        <end position="213"/>
    </location>
</feature>
<comment type="similarity">
    <text evidence="2">Belongs to the FAD-binding oxidoreductase/transferase type 4 family.</text>
</comment>
<dbReference type="Pfam" id="PF02913">
    <property type="entry name" value="FAD-oxidase_C"/>
    <property type="match status" value="1"/>
</dbReference>
<dbReference type="Pfam" id="PF01565">
    <property type="entry name" value="FAD_binding_4"/>
    <property type="match status" value="1"/>
</dbReference>
<dbReference type="PROSITE" id="PS51387">
    <property type="entry name" value="FAD_PCMH"/>
    <property type="match status" value="1"/>
</dbReference>
<keyword evidence="3" id="KW-0285">Flavoprotein</keyword>
<dbReference type="InterPro" id="IPR006094">
    <property type="entry name" value="Oxid_FAD_bind_N"/>
</dbReference>
<evidence type="ECO:0000256" key="6">
    <source>
        <dbReference type="ARBA" id="ARBA00023002"/>
    </source>
</evidence>
<keyword evidence="10" id="KW-1185">Reference proteome</keyword>
<organism evidence="9 10">
    <name type="scientific">Rhodobacter flavimaris</name>
    <dbReference type="NCBI Taxonomy" id="2907145"/>
    <lineage>
        <taxon>Bacteria</taxon>
        <taxon>Pseudomonadati</taxon>
        <taxon>Pseudomonadota</taxon>
        <taxon>Alphaproteobacteria</taxon>
        <taxon>Rhodobacterales</taxon>
        <taxon>Rhodobacter group</taxon>
        <taxon>Rhodobacter</taxon>
    </lineage>
</organism>
<dbReference type="Gene3D" id="1.10.45.10">
    <property type="entry name" value="Vanillyl-alcohol Oxidase, Chain A, domain 4"/>
    <property type="match status" value="1"/>
</dbReference>
<dbReference type="InterPro" id="IPR004113">
    <property type="entry name" value="FAD-bd_oxidored_4_C"/>
</dbReference>
<keyword evidence="4" id="KW-0274">FAD</keyword>
<dbReference type="InterPro" id="IPR016166">
    <property type="entry name" value="FAD-bd_PCMH"/>
</dbReference>
<dbReference type="InterPro" id="IPR016171">
    <property type="entry name" value="Vanillyl_alc_oxidase_C-sub2"/>
</dbReference>
<dbReference type="EC" id="1.1.2.4" evidence="7"/>
<dbReference type="Proteomes" id="UP001521181">
    <property type="component" value="Unassembled WGS sequence"/>
</dbReference>
<comment type="caution">
    <text evidence="9">The sequence shown here is derived from an EMBL/GenBank/DDBJ whole genome shotgun (WGS) entry which is preliminary data.</text>
</comment>
<keyword evidence="5" id="KW-0809">Transit peptide</keyword>
<evidence type="ECO:0000256" key="3">
    <source>
        <dbReference type="ARBA" id="ARBA00022630"/>
    </source>
</evidence>
<evidence type="ECO:0000256" key="5">
    <source>
        <dbReference type="ARBA" id="ARBA00022946"/>
    </source>
</evidence>
<proteinExistence type="inferred from homology"/>
<evidence type="ECO:0000313" key="10">
    <source>
        <dbReference type="Proteomes" id="UP001521181"/>
    </source>
</evidence>
<dbReference type="PANTHER" id="PTHR11748">
    <property type="entry name" value="D-LACTATE DEHYDROGENASE"/>
    <property type="match status" value="1"/>
</dbReference>
<dbReference type="InterPro" id="IPR016164">
    <property type="entry name" value="FAD-linked_Oxase-like_C"/>
</dbReference>
<dbReference type="Gene3D" id="3.30.70.2740">
    <property type="match status" value="1"/>
</dbReference>
<gene>
    <name evidence="9" type="ORF">LZA78_13995</name>
</gene>
<dbReference type="RefSeq" id="WP_233677539.1">
    <property type="nucleotide sequence ID" value="NZ_JAJUOS010000011.1"/>
</dbReference>
<sequence>MPLDAAIAEIETLLGTRLSLTQAERDLHSRSETYFGPTLPDAVAWPETSEEVSAIVKICAKYGVPIVAWGAGTSLEGHALTTHGGICLNMSRMNRVIEVSAEDMLAVVQPGLTREELNTELRATGLFFSVDPGANASLGGMAGTRASGTTTVRYGSMRDNVAALEVVLADGRIICTGSRAAKSAAGYDLTALMLGSEGTLGIITELTLRLHGQPEAISSAVCAFDTLEAAVETVQMTIQMGIPMARIEFVDEEIARVFNKMNGTTMPEKPHLLIEFHGSNDGVAEDSKRFGEVVAEMGGADFQWATSSEDRNRLWKMRHGAYTACLASRPGCMGLVTDVCVPISRLAEAVAAARADIEAEGLIGPILGHVGDGNFHAIVLLDRENADELARAKRVAKKLAERSLAMGGTITGEHGVGLGKRGLMTAEHGEGWQVMGAIKAALDPQNILNPGKVVPDLPLPESAK</sequence>
<evidence type="ECO:0000256" key="4">
    <source>
        <dbReference type="ARBA" id="ARBA00022827"/>
    </source>
</evidence>
<protein>
    <recommendedName>
        <fullName evidence="7">D-lactate dehydrogenase (cytochrome)</fullName>
        <ecNumber evidence="7">1.1.2.4</ecNumber>
    </recommendedName>
</protein>
<evidence type="ECO:0000256" key="2">
    <source>
        <dbReference type="ARBA" id="ARBA00008000"/>
    </source>
</evidence>
<dbReference type="InterPro" id="IPR016169">
    <property type="entry name" value="FAD-bd_PCMH_sub2"/>
</dbReference>
<dbReference type="InterPro" id="IPR036318">
    <property type="entry name" value="FAD-bd_PCMH-like_sf"/>
</dbReference>